<dbReference type="PANTHER" id="PTHR42305:SF1">
    <property type="entry name" value="MEMBRANE PROTEIN RV1733C-RELATED"/>
    <property type="match status" value="1"/>
</dbReference>
<evidence type="ECO:0008006" key="4">
    <source>
        <dbReference type="Google" id="ProtNLM"/>
    </source>
</evidence>
<evidence type="ECO:0000313" key="2">
    <source>
        <dbReference type="EMBL" id="MFH5211600.1"/>
    </source>
</evidence>
<dbReference type="InterPro" id="IPR039708">
    <property type="entry name" value="MT1774/Rv1733c-like"/>
</dbReference>
<gene>
    <name evidence="2" type="ORF">ACHIPZ_25860</name>
</gene>
<name>A0ABW7JXD1_9NOCA</name>
<feature type="transmembrane region" description="Helical" evidence="1">
    <location>
        <begin position="29"/>
        <end position="56"/>
    </location>
</feature>
<evidence type="ECO:0000256" key="1">
    <source>
        <dbReference type="SAM" id="Phobius"/>
    </source>
</evidence>
<proteinExistence type="predicted"/>
<evidence type="ECO:0000313" key="3">
    <source>
        <dbReference type="Proteomes" id="UP001609175"/>
    </source>
</evidence>
<keyword evidence="1" id="KW-0472">Membrane</keyword>
<accession>A0ABW7JXD1</accession>
<keyword evidence="1" id="KW-0812">Transmembrane</keyword>
<comment type="caution">
    <text evidence="2">The sequence shown here is derived from an EMBL/GenBank/DDBJ whole genome shotgun (WGS) entry which is preliminary data.</text>
</comment>
<dbReference type="RefSeq" id="WP_395118213.1">
    <property type="nucleotide sequence ID" value="NZ_JBIMSO010000130.1"/>
</dbReference>
<keyword evidence="1" id="KW-1133">Transmembrane helix</keyword>
<protein>
    <recommendedName>
        <fullName evidence="4">Transmembrane protein</fullName>
    </recommendedName>
</protein>
<feature type="transmembrane region" description="Helical" evidence="1">
    <location>
        <begin position="148"/>
        <end position="174"/>
    </location>
</feature>
<dbReference type="EMBL" id="JBIMSO010000130">
    <property type="protein sequence ID" value="MFH5211600.1"/>
    <property type="molecule type" value="Genomic_DNA"/>
</dbReference>
<reference evidence="2 3" key="1">
    <citation type="submission" date="2024-10" db="EMBL/GenBank/DDBJ databases">
        <authorList>
            <person name="Riesco R."/>
        </authorList>
    </citation>
    <scope>NUCLEOTIDE SEQUENCE [LARGE SCALE GENOMIC DNA]</scope>
    <source>
        <strain evidence="2 3">NCIMB 15449</strain>
    </source>
</reference>
<organism evidence="2 3">
    <name type="scientific">Antrihabitans spumae</name>
    <dbReference type="NCBI Taxonomy" id="3373370"/>
    <lineage>
        <taxon>Bacteria</taxon>
        <taxon>Bacillati</taxon>
        <taxon>Actinomycetota</taxon>
        <taxon>Actinomycetes</taxon>
        <taxon>Mycobacteriales</taxon>
        <taxon>Nocardiaceae</taxon>
        <taxon>Antrihabitans</taxon>
    </lineage>
</organism>
<sequence>MNPLWSSVAALYRMLPCSRNPLMRATDRLYFSAVIVAVVVFAASVPICAAVGTAAYSSRSAELAADRATKHEVEATVVGVASISSPEDVRTGAAGAASTNAEVSWTVDGQTFRSTKRVTGRVAEGDHVSIWLDSAGERVDAPLPTSDAAAFAISYAMLGIALSAITLLAGLQLLHAYLAVRNRRAWSQEWELFDRNPRKFQE</sequence>
<dbReference type="PANTHER" id="PTHR42305">
    <property type="entry name" value="MEMBRANE PROTEIN RV1733C-RELATED"/>
    <property type="match status" value="1"/>
</dbReference>
<dbReference type="Proteomes" id="UP001609175">
    <property type="component" value="Unassembled WGS sequence"/>
</dbReference>